<comment type="caution">
    <text evidence="2">The sequence shown here is derived from an EMBL/GenBank/DDBJ whole genome shotgun (WGS) entry which is preliminary data.</text>
</comment>
<accession>A0A919PW09</accession>
<reference evidence="2" key="1">
    <citation type="submission" date="2021-01" db="EMBL/GenBank/DDBJ databases">
        <title>Whole genome shotgun sequence of Dactylosporangium siamense NBRC 106093.</title>
        <authorList>
            <person name="Komaki H."/>
            <person name="Tamura T."/>
        </authorList>
    </citation>
    <scope>NUCLEOTIDE SEQUENCE</scope>
    <source>
        <strain evidence="2">NBRC 106093</strain>
    </source>
</reference>
<protein>
    <submittedName>
        <fullName evidence="2">Uncharacterized protein</fullName>
    </submittedName>
</protein>
<evidence type="ECO:0000313" key="3">
    <source>
        <dbReference type="Proteomes" id="UP000660611"/>
    </source>
</evidence>
<dbReference type="AlphaFoldDB" id="A0A919PW09"/>
<feature type="region of interest" description="Disordered" evidence="1">
    <location>
        <begin position="43"/>
        <end position="64"/>
    </location>
</feature>
<dbReference type="Proteomes" id="UP000660611">
    <property type="component" value="Unassembled WGS sequence"/>
</dbReference>
<evidence type="ECO:0000256" key="1">
    <source>
        <dbReference type="SAM" id="MobiDB-lite"/>
    </source>
</evidence>
<organism evidence="2 3">
    <name type="scientific">Dactylosporangium siamense</name>
    <dbReference type="NCBI Taxonomy" id="685454"/>
    <lineage>
        <taxon>Bacteria</taxon>
        <taxon>Bacillati</taxon>
        <taxon>Actinomycetota</taxon>
        <taxon>Actinomycetes</taxon>
        <taxon>Micromonosporales</taxon>
        <taxon>Micromonosporaceae</taxon>
        <taxon>Dactylosporangium</taxon>
    </lineage>
</organism>
<keyword evidence="3" id="KW-1185">Reference proteome</keyword>
<sequence length="64" mass="6614">MFKRAGRGETVLSSGLLCEVYEMSTEATSRCPVCDAKVHVNAGAPTPPHQAGAGQCDGTGKPTH</sequence>
<name>A0A919PW09_9ACTN</name>
<proteinExistence type="predicted"/>
<evidence type="ECO:0000313" key="2">
    <source>
        <dbReference type="EMBL" id="GIG49488.1"/>
    </source>
</evidence>
<gene>
    <name evidence="2" type="ORF">Dsi01nite_075290</name>
</gene>
<dbReference type="EMBL" id="BONQ01000120">
    <property type="protein sequence ID" value="GIG49488.1"/>
    <property type="molecule type" value="Genomic_DNA"/>
</dbReference>